<sequence length="328" mass="34868">MKAKLVISVCLLLSTLGTGADEYTVAVKYYGTKSGMSSCASRSVNVNFRSLATKSGVTYTRRAVTAATNDCLKTLEEKLVSAADLRSCAEQAAKTNHTTFALHDGACWGTRVPWPVGASCTSGGDHVIYVTTQLVAPAEPKVSNLSIVVTTYNGPEVIFNVTFNDQSTSRCFFTYQLEFDGQTKVVSSGDAVVTAVKGTCTNLTFVLTRLVMGQPWGPSSLYQIPVGGLVINSSALTYHLTMNASAADLSFAGVIQSDSCNLVRGFKVTLTESSFGYKDTVIEVPKSNTTLLELMTATGGSTIESYRVVRHGIIGGFLPPRTTSPPCV</sequence>
<accession>A0A979FY99</accession>
<dbReference type="GeneID" id="108668507"/>
<evidence type="ECO:0000256" key="1">
    <source>
        <dbReference type="SAM" id="SignalP"/>
    </source>
</evidence>
<feature type="chain" id="PRO_5038021838" evidence="1">
    <location>
        <begin position="21"/>
        <end position="328"/>
    </location>
</feature>
<keyword evidence="1" id="KW-0732">Signal</keyword>
<dbReference type="Proteomes" id="UP000694843">
    <property type="component" value="Unplaced"/>
</dbReference>
<name>A0A979FY99_HYAAZ</name>
<dbReference type="AlphaFoldDB" id="A0A979FY99"/>
<keyword evidence="2" id="KW-1185">Reference proteome</keyword>
<evidence type="ECO:0000313" key="2">
    <source>
        <dbReference type="Proteomes" id="UP000694843"/>
    </source>
</evidence>
<reference evidence="3" key="1">
    <citation type="submission" date="2025-08" db="UniProtKB">
        <authorList>
            <consortium name="RefSeq"/>
        </authorList>
    </citation>
    <scope>IDENTIFICATION</scope>
    <source>
        <tissue evidence="3">Whole organism</tissue>
    </source>
</reference>
<feature type="signal peptide" evidence="1">
    <location>
        <begin position="1"/>
        <end position="20"/>
    </location>
</feature>
<organism evidence="2 3">
    <name type="scientific">Hyalella azteca</name>
    <name type="common">Amphipod</name>
    <dbReference type="NCBI Taxonomy" id="294128"/>
    <lineage>
        <taxon>Eukaryota</taxon>
        <taxon>Metazoa</taxon>
        <taxon>Ecdysozoa</taxon>
        <taxon>Arthropoda</taxon>
        <taxon>Crustacea</taxon>
        <taxon>Multicrustacea</taxon>
        <taxon>Malacostraca</taxon>
        <taxon>Eumalacostraca</taxon>
        <taxon>Peracarida</taxon>
        <taxon>Amphipoda</taxon>
        <taxon>Senticaudata</taxon>
        <taxon>Talitrida</taxon>
        <taxon>Talitroidea</taxon>
        <taxon>Hyalellidae</taxon>
        <taxon>Hyalella</taxon>
    </lineage>
</organism>
<dbReference type="RefSeq" id="XP_047741632.1">
    <property type="nucleotide sequence ID" value="XM_047885676.1"/>
</dbReference>
<evidence type="ECO:0000313" key="3">
    <source>
        <dbReference type="RefSeq" id="XP_047741632.1"/>
    </source>
</evidence>
<proteinExistence type="predicted"/>
<gene>
    <name evidence="3" type="primary">LOC108668507</name>
</gene>
<dbReference type="KEGG" id="hazt:108668507"/>
<protein>
    <submittedName>
        <fullName evidence="3">Uncharacterized protein LOC108668507</fullName>
    </submittedName>
</protein>